<dbReference type="AlphaFoldDB" id="A0A5D4XUV7"/>
<feature type="transmembrane region" description="Helical" evidence="1">
    <location>
        <begin position="185"/>
        <end position="205"/>
    </location>
</feature>
<keyword evidence="1" id="KW-0472">Membrane</keyword>
<evidence type="ECO:0000259" key="2">
    <source>
        <dbReference type="Pfam" id="PF18920"/>
    </source>
</evidence>
<dbReference type="OrthoDB" id="529444at2"/>
<keyword evidence="4" id="KW-1185">Reference proteome</keyword>
<protein>
    <recommendedName>
        <fullName evidence="2">DUF5671 domain-containing protein</fullName>
    </recommendedName>
</protein>
<comment type="caution">
    <text evidence="3">The sequence shown here is derived from an EMBL/GenBank/DDBJ whole genome shotgun (WGS) entry which is preliminary data.</text>
</comment>
<feature type="transmembrane region" description="Helical" evidence="1">
    <location>
        <begin position="152"/>
        <end position="173"/>
    </location>
</feature>
<reference evidence="3 4" key="1">
    <citation type="submission" date="2019-08" db="EMBL/GenBank/DDBJ databases">
        <title>Luteimonas viscosus sp. nov., isolated from soil of a sunflower field.</title>
        <authorList>
            <person name="Jianli Z."/>
            <person name="Ying Z."/>
        </authorList>
    </citation>
    <scope>NUCLEOTIDE SEQUENCE [LARGE SCALE GENOMIC DNA]</scope>
    <source>
        <strain evidence="3 4">XBU10</strain>
    </source>
</reference>
<evidence type="ECO:0000313" key="3">
    <source>
        <dbReference type="EMBL" id="TYT26792.1"/>
    </source>
</evidence>
<organism evidence="3 4">
    <name type="scientific">Luteimonas viscosa</name>
    <dbReference type="NCBI Taxonomy" id="1132694"/>
    <lineage>
        <taxon>Bacteria</taxon>
        <taxon>Pseudomonadati</taxon>
        <taxon>Pseudomonadota</taxon>
        <taxon>Gammaproteobacteria</taxon>
        <taxon>Lysobacterales</taxon>
        <taxon>Lysobacteraceae</taxon>
        <taxon>Luteimonas</taxon>
    </lineage>
</organism>
<evidence type="ECO:0000313" key="4">
    <source>
        <dbReference type="Proteomes" id="UP000324973"/>
    </source>
</evidence>
<name>A0A5D4XUV7_9GAMM</name>
<sequence length="214" mass="23739">MAQATQELERFVRDALAAGASRQQVESALAEAGWTPEQARVALAAYADLDFPVPVPRPRPQLSAREAFLYLLLFATLYLSAWHLGSLLFDLVNHAFPDAADPEYRVRSLGQSMRWSIATLAIAFPVFAFLARHIGMDLARHPVKRLSPVRRWLTYLTLFIAAAALIGDLIVLVYNVLGGETSVRFLLKVGVVGAIAGTIFGYYLVDLRREEHES</sequence>
<proteinExistence type="predicted"/>
<feature type="transmembrane region" description="Helical" evidence="1">
    <location>
        <begin position="67"/>
        <end position="92"/>
    </location>
</feature>
<accession>A0A5D4XUV7</accession>
<keyword evidence="1" id="KW-1133">Transmembrane helix</keyword>
<dbReference type="InterPro" id="IPR043728">
    <property type="entry name" value="DUF5671"/>
</dbReference>
<feature type="domain" description="DUF5671" evidence="2">
    <location>
        <begin position="66"/>
        <end position="202"/>
    </location>
</feature>
<dbReference type="Pfam" id="PF18920">
    <property type="entry name" value="DUF5671"/>
    <property type="match status" value="1"/>
</dbReference>
<feature type="transmembrane region" description="Helical" evidence="1">
    <location>
        <begin position="112"/>
        <end position="131"/>
    </location>
</feature>
<dbReference type="RefSeq" id="WP_149103345.1">
    <property type="nucleotide sequence ID" value="NZ_VTFT01000001.1"/>
</dbReference>
<dbReference type="Proteomes" id="UP000324973">
    <property type="component" value="Unassembled WGS sequence"/>
</dbReference>
<evidence type="ECO:0000256" key="1">
    <source>
        <dbReference type="SAM" id="Phobius"/>
    </source>
</evidence>
<dbReference type="EMBL" id="VTFT01000001">
    <property type="protein sequence ID" value="TYT26792.1"/>
    <property type="molecule type" value="Genomic_DNA"/>
</dbReference>
<gene>
    <name evidence="3" type="ORF">FZO89_11265</name>
</gene>
<keyword evidence="1" id="KW-0812">Transmembrane</keyword>